<reference evidence="1" key="1">
    <citation type="submission" date="2021-02" db="EMBL/GenBank/DDBJ databases">
        <authorList>
            <person name="Nowell W R."/>
        </authorList>
    </citation>
    <scope>NUCLEOTIDE SEQUENCE</scope>
</reference>
<accession>A0A8S3F302</accession>
<name>A0A8S3F302_9BILA</name>
<dbReference type="Proteomes" id="UP000681720">
    <property type="component" value="Unassembled WGS sequence"/>
</dbReference>
<dbReference type="EMBL" id="CAJOBJ010254086">
    <property type="protein sequence ID" value="CAF5099695.1"/>
    <property type="molecule type" value="Genomic_DNA"/>
</dbReference>
<evidence type="ECO:0000313" key="1">
    <source>
        <dbReference type="EMBL" id="CAF5099695.1"/>
    </source>
</evidence>
<sequence>TSFCLNSTQTSPPIANQRLNFTSDYEHRVYTSACYYLDANNNWQSDGLLVNKF</sequence>
<dbReference type="AlphaFoldDB" id="A0A8S3F302"/>
<feature type="non-terminal residue" evidence="1">
    <location>
        <position position="1"/>
    </location>
</feature>
<proteinExistence type="predicted"/>
<organism evidence="1 2">
    <name type="scientific">Rotaria magnacalcarata</name>
    <dbReference type="NCBI Taxonomy" id="392030"/>
    <lineage>
        <taxon>Eukaryota</taxon>
        <taxon>Metazoa</taxon>
        <taxon>Spiralia</taxon>
        <taxon>Gnathifera</taxon>
        <taxon>Rotifera</taxon>
        <taxon>Eurotatoria</taxon>
        <taxon>Bdelloidea</taxon>
        <taxon>Philodinida</taxon>
        <taxon>Philodinidae</taxon>
        <taxon>Rotaria</taxon>
    </lineage>
</organism>
<gene>
    <name evidence="1" type="ORF">GIL414_LOCUS62657</name>
</gene>
<comment type="caution">
    <text evidence="1">The sequence shown here is derived from an EMBL/GenBank/DDBJ whole genome shotgun (WGS) entry which is preliminary data.</text>
</comment>
<evidence type="ECO:0000313" key="2">
    <source>
        <dbReference type="Proteomes" id="UP000681720"/>
    </source>
</evidence>
<protein>
    <submittedName>
        <fullName evidence="1">Uncharacterized protein</fullName>
    </submittedName>
</protein>